<reference evidence="1" key="2">
    <citation type="submission" date="2023-02" db="EMBL/GenBank/DDBJ databases">
        <authorList>
            <person name="Swenson N.G."/>
            <person name="Wegrzyn J.L."/>
            <person name="Mcevoy S.L."/>
        </authorList>
    </citation>
    <scope>NUCLEOTIDE SEQUENCE</scope>
    <source>
        <strain evidence="1">91603</strain>
        <tissue evidence="1">Leaf</tissue>
    </source>
</reference>
<protein>
    <submittedName>
        <fullName evidence="1">Uncharacterized protein</fullName>
    </submittedName>
</protein>
<gene>
    <name evidence="1" type="ORF">LWI28_022103</name>
</gene>
<comment type="caution">
    <text evidence="1">The sequence shown here is derived from an EMBL/GenBank/DDBJ whole genome shotgun (WGS) entry which is preliminary data.</text>
</comment>
<evidence type="ECO:0000313" key="1">
    <source>
        <dbReference type="EMBL" id="KAI9154176.1"/>
    </source>
</evidence>
<dbReference type="Proteomes" id="UP001064489">
    <property type="component" value="Chromosome 11"/>
</dbReference>
<reference evidence="1" key="1">
    <citation type="journal article" date="2022" name="Plant J.">
        <title>Strategies of tolerance reflected in two North American maple genomes.</title>
        <authorList>
            <person name="McEvoy S.L."/>
            <person name="Sezen U.U."/>
            <person name="Trouern-Trend A."/>
            <person name="McMahon S.M."/>
            <person name="Schaberg P.G."/>
            <person name="Yang J."/>
            <person name="Wegrzyn J.L."/>
            <person name="Swenson N.G."/>
        </authorList>
    </citation>
    <scope>NUCLEOTIDE SEQUENCE</scope>
    <source>
        <strain evidence="1">91603</strain>
    </source>
</reference>
<proteinExistence type="predicted"/>
<organism evidence="1 2">
    <name type="scientific">Acer negundo</name>
    <name type="common">Box elder</name>
    <dbReference type="NCBI Taxonomy" id="4023"/>
    <lineage>
        <taxon>Eukaryota</taxon>
        <taxon>Viridiplantae</taxon>
        <taxon>Streptophyta</taxon>
        <taxon>Embryophyta</taxon>
        <taxon>Tracheophyta</taxon>
        <taxon>Spermatophyta</taxon>
        <taxon>Magnoliopsida</taxon>
        <taxon>eudicotyledons</taxon>
        <taxon>Gunneridae</taxon>
        <taxon>Pentapetalae</taxon>
        <taxon>rosids</taxon>
        <taxon>malvids</taxon>
        <taxon>Sapindales</taxon>
        <taxon>Sapindaceae</taxon>
        <taxon>Hippocastanoideae</taxon>
        <taxon>Acereae</taxon>
        <taxon>Acer</taxon>
    </lineage>
</organism>
<sequence length="189" mass="20261">MGVDLNWDIIILNERDKGKAVLVAPAGEEIEGGRQDNSTSKIGLIDSHKLSQVADLMGSENEEVMYVGTTSIPVDLVMQQQVVEADVAMGNETEKMVINCKKIVGKTCDPSHVRNNDTSIGPQPDKNKTEVHVTSEISNPIPSIPSPLFGLVLDSVKDGPILSNLSTTRPVDGLDNPIDPNPLLKQVAG</sequence>
<name>A0AAD5IA42_ACENE</name>
<evidence type="ECO:0000313" key="2">
    <source>
        <dbReference type="Proteomes" id="UP001064489"/>
    </source>
</evidence>
<accession>A0AAD5IA42</accession>
<dbReference type="EMBL" id="JAJSOW010000108">
    <property type="protein sequence ID" value="KAI9154176.1"/>
    <property type="molecule type" value="Genomic_DNA"/>
</dbReference>
<keyword evidence="2" id="KW-1185">Reference proteome</keyword>
<dbReference type="AlphaFoldDB" id="A0AAD5IA42"/>